<dbReference type="Gene3D" id="1.25.10.10">
    <property type="entry name" value="Leucine-rich Repeat Variant"/>
    <property type="match status" value="1"/>
</dbReference>
<dbReference type="GO" id="GO:0030121">
    <property type="term" value="C:AP-1 adaptor complex"/>
    <property type="evidence" value="ECO:0007669"/>
    <property type="project" value="InterPro"/>
</dbReference>
<keyword evidence="3 7" id="KW-0813">Transport</keyword>
<keyword evidence="5 7" id="KW-0333">Golgi apparatus</keyword>
<feature type="domain" description="Clathrin/coatomer adaptor adaptin-like N-terminal" evidence="9">
    <location>
        <begin position="22"/>
        <end position="570"/>
    </location>
</feature>
<evidence type="ECO:0000313" key="10">
    <source>
        <dbReference type="EMBL" id="CBN75745.1"/>
    </source>
</evidence>
<evidence type="ECO:0000259" key="9">
    <source>
        <dbReference type="Pfam" id="PF01602"/>
    </source>
</evidence>
<dbReference type="InterPro" id="IPR017107">
    <property type="entry name" value="AP1_complex_gsu"/>
</dbReference>
<dbReference type="STRING" id="2880.D8LGH0"/>
<evidence type="ECO:0000256" key="1">
    <source>
        <dbReference type="ARBA" id="ARBA00004308"/>
    </source>
</evidence>
<evidence type="ECO:0000256" key="5">
    <source>
        <dbReference type="ARBA" id="ARBA00023034"/>
    </source>
</evidence>
<dbReference type="InterPro" id="IPR016024">
    <property type="entry name" value="ARM-type_fold"/>
</dbReference>
<comment type="similarity">
    <text evidence="7">Belongs to the adaptor complexes large subunit family.</text>
</comment>
<evidence type="ECO:0000256" key="4">
    <source>
        <dbReference type="ARBA" id="ARBA00022927"/>
    </source>
</evidence>
<dbReference type="OrthoDB" id="28053at2759"/>
<dbReference type="EMBL" id="FN649760">
    <property type="protein sequence ID" value="CBN75745.1"/>
    <property type="molecule type" value="Genomic_DNA"/>
</dbReference>
<dbReference type="InterPro" id="IPR002553">
    <property type="entry name" value="Clathrin/coatomer_adapt-like_N"/>
</dbReference>
<dbReference type="InterPro" id="IPR050840">
    <property type="entry name" value="Adaptor_Complx_Large_Subunit"/>
</dbReference>
<keyword evidence="4 7" id="KW-0653">Protein transport</keyword>
<reference evidence="10 11" key="1">
    <citation type="journal article" date="2010" name="Nature">
        <title>The Ectocarpus genome and the independent evolution of multicellularity in brown algae.</title>
        <authorList>
            <person name="Cock J.M."/>
            <person name="Sterck L."/>
            <person name="Rouze P."/>
            <person name="Scornet D."/>
            <person name="Allen A.E."/>
            <person name="Amoutzias G."/>
            <person name="Anthouard V."/>
            <person name="Artiguenave F."/>
            <person name="Aury J.M."/>
            <person name="Badger J.H."/>
            <person name="Beszteri B."/>
            <person name="Billiau K."/>
            <person name="Bonnet E."/>
            <person name="Bothwell J.H."/>
            <person name="Bowler C."/>
            <person name="Boyen C."/>
            <person name="Brownlee C."/>
            <person name="Carrano C.J."/>
            <person name="Charrier B."/>
            <person name="Cho G.Y."/>
            <person name="Coelho S.M."/>
            <person name="Collen J."/>
            <person name="Corre E."/>
            <person name="Da Silva C."/>
            <person name="Delage L."/>
            <person name="Delaroque N."/>
            <person name="Dittami S.M."/>
            <person name="Doulbeau S."/>
            <person name="Elias M."/>
            <person name="Farnham G."/>
            <person name="Gachon C.M."/>
            <person name="Gschloessl B."/>
            <person name="Heesch S."/>
            <person name="Jabbari K."/>
            <person name="Jubin C."/>
            <person name="Kawai H."/>
            <person name="Kimura K."/>
            <person name="Kloareg B."/>
            <person name="Kupper F.C."/>
            <person name="Lang D."/>
            <person name="Le Bail A."/>
            <person name="Leblanc C."/>
            <person name="Lerouge P."/>
            <person name="Lohr M."/>
            <person name="Lopez P.J."/>
            <person name="Martens C."/>
            <person name="Maumus F."/>
            <person name="Michel G."/>
            <person name="Miranda-Saavedra D."/>
            <person name="Morales J."/>
            <person name="Moreau H."/>
            <person name="Motomura T."/>
            <person name="Nagasato C."/>
            <person name="Napoli C.A."/>
            <person name="Nelson D.R."/>
            <person name="Nyvall-Collen P."/>
            <person name="Peters A.F."/>
            <person name="Pommier C."/>
            <person name="Potin P."/>
            <person name="Poulain J."/>
            <person name="Quesneville H."/>
            <person name="Read B."/>
            <person name="Rensing S.A."/>
            <person name="Ritter A."/>
            <person name="Rousvoal S."/>
            <person name="Samanta M."/>
            <person name="Samson G."/>
            <person name="Schroeder D.C."/>
            <person name="Segurens B."/>
            <person name="Strittmatter M."/>
            <person name="Tonon T."/>
            <person name="Tregear J.W."/>
            <person name="Valentin K."/>
            <person name="von Dassow P."/>
            <person name="Yamagishi T."/>
            <person name="Van de Peer Y."/>
            <person name="Wincker P."/>
        </authorList>
    </citation>
    <scope>NUCLEOTIDE SEQUENCE [LARGE SCALE GENOMIC DNA]</scope>
    <source>
        <strain evidence="11">Ec32 / CCAP1310/4</strain>
    </source>
</reference>
<feature type="region of interest" description="Disordered" evidence="8">
    <location>
        <begin position="587"/>
        <end position="635"/>
    </location>
</feature>
<dbReference type="GO" id="GO:0016192">
    <property type="term" value="P:vesicle-mediated transport"/>
    <property type="evidence" value="ECO:0007669"/>
    <property type="project" value="InterPro"/>
</dbReference>
<dbReference type="PIRSF" id="PIRSF037094">
    <property type="entry name" value="AP1_complex_gamma"/>
    <property type="match status" value="1"/>
</dbReference>
<protein>
    <recommendedName>
        <fullName evidence="7">AP-1 complex subunit gamma</fullName>
    </recommendedName>
</protein>
<organism evidence="10 11">
    <name type="scientific">Ectocarpus siliculosus</name>
    <name type="common">Brown alga</name>
    <name type="synonym">Conferva siliculosa</name>
    <dbReference type="NCBI Taxonomy" id="2880"/>
    <lineage>
        <taxon>Eukaryota</taxon>
        <taxon>Sar</taxon>
        <taxon>Stramenopiles</taxon>
        <taxon>Ochrophyta</taxon>
        <taxon>PX clade</taxon>
        <taxon>Phaeophyceae</taxon>
        <taxon>Ectocarpales</taxon>
        <taxon>Ectocarpaceae</taxon>
        <taxon>Ectocarpus</taxon>
    </lineage>
</organism>
<dbReference type="FunCoup" id="D8LGH0">
    <property type="interactions" value="338"/>
</dbReference>
<dbReference type="Proteomes" id="UP000002630">
    <property type="component" value="Unassembled WGS sequence"/>
</dbReference>
<gene>
    <name evidence="10" type="primary">CPC16</name>
    <name evidence="10" type="ORF">Esi_0167_0073</name>
</gene>
<proteinExistence type="inferred from homology"/>
<evidence type="ECO:0000313" key="11">
    <source>
        <dbReference type="Proteomes" id="UP000002630"/>
    </source>
</evidence>
<name>D8LGH0_ECTSI</name>
<dbReference type="InterPro" id="IPR011989">
    <property type="entry name" value="ARM-like"/>
</dbReference>
<accession>D8LGH0</accession>
<sequence>MSIRLRQLIRKVRSCKTAAEERAVIATEGALIRTAFKEGNDPTRARNVARLLYMHMFGEDGYPSHFGQMECIKLIASPGFPDKRVGYLGLMLLLQEKDEVLMLGTNSLKSDLSHPMPQVVGLALCAVGNLATPDMSRDLAMEVDKHLKPGSSSNMRKKAALCTIRVLKKCPELVEDFIERVVVLLVERSHGVVMCGVQLLIAILEIDEAHAEAVVKVVPSLVRLMRNLLSTGFSSEYDVAGVTDPFLQVQVLRLLRLLGQYSQDASEEVNSVLSQVATTTETAKNSGNAILYECVRTIMKLESESSLRSMAVNILGRFLLHRDNNMRYVALRTLGKVVSQDLASVQRHRGTIVECLKDPDPSIRVRALDLIFQLVSRNNARALVAELLNYLVVAPSDQKRDTCSRILQVLEDHSPSGRWRVDTLLSMLGIAGAECDRSIPSAAVVYVTQNEDLHAHAAHKTFRMIKSDLSQKALTLAGVWFAGEYGDLLLRPCAALPAEEGVEGEEGVDGAADHNSDRTTRGYVLTALTKLAERLGEDQEDAIEGLLQTYSGSMNLELQARSCEFGQLLRPELGELRKGMLDRMPVADEETVRNRRARFRNEDDDDEGRGLPSFRISKASKHRRGGSGSSGSGAAAASARAARAALGAGKKTVQPLAGPAASAGGIISSGAPSRQEQAAAVPNLLDLDDLFGGGPGDSAAAVAAAPGGEGKAATVDLMADIFSAKPAQPPAAAGVVDPFAPTPAPATAANGSGGGVGTTLAAAAAAAAPGREAAPAVTAAATSGQPPPPSFVAFEKGGLTVTFELSKPSPTEDPSTTLVKAIFRHSGARGRRTC</sequence>
<dbReference type="InParanoid" id="D8LGH0"/>
<dbReference type="SUPFAM" id="SSF48371">
    <property type="entry name" value="ARM repeat"/>
    <property type="match status" value="1"/>
</dbReference>
<evidence type="ECO:0000256" key="6">
    <source>
        <dbReference type="ARBA" id="ARBA00023136"/>
    </source>
</evidence>
<keyword evidence="7" id="KW-0968">Cytoplasmic vesicle</keyword>
<dbReference type="GO" id="GO:0006886">
    <property type="term" value="P:intracellular protein transport"/>
    <property type="evidence" value="ECO:0007669"/>
    <property type="project" value="UniProtKB-UniRule"/>
</dbReference>
<dbReference type="PANTHER" id="PTHR22780">
    <property type="entry name" value="ADAPTIN, ALPHA/GAMMA/EPSILON"/>
    <property type="match status" value="1"/>
</dbReference>
<evidence type="ECO:0000256" key="3">
    <source>
        <dbReference type="ARBA" id="ARBA00022448"/>
    </source>
</evidence>
<dbReference type="Pfam" id="PF01602">
    <property type="entry name" value="Adaptin_N"/>
    <property type="match status" value="1"/>
</dbReference>
<dbReference type="AlphaFoldDB" id="D8LGH0"/>
<keyword evidence="11" id="KW-1185">Reference proteome</keyword>
<evidence type="ECO:0000256" key="7">
    <source>
        <dbReference type="PIRNR" id="PIRNR037094"/>
    </source>
</evidence>
<comment type="subcellular location">
    <subcellularLocation>
        <location evidence="1">Endomembrane system</location>
    </subcellularLocation>
    <subcellularLocation>
        <location evidence="2">Golgi apparatus</location>
    </subcellularLocation>
</comment>
<dbReference type="eggNOG" id="KOG1062">
    <property type="taxonomic scope" value="Eukaryota"/>
</dbReference>
<evidence type="ECO:0000256" key="8">
    <source>
        <dbReference type="SAM" id="MobiDB-lite"/>
    </source>
</evidence>
<evidence type="ECO:0000256" key="2">
    <source>
        <dbReference type="ARBA" id="ARBA00004555"/>
    </source>
</evidence>
<keyword evidence="6 7" id="KW-0472">Membrane</keyword>